<keyword evidence="2" id="KW-0472">Membrane</keyword>
<reference evidence="3" key="1">
    <citation type="journal article" date="2024" name="Nature">
        <title>Anoxygenic phototroph of the Chloroflexota uses a type I reaction centre.</title>
        <authorList>
            <person name="Tsuji J.M."/>
            <person name="Shaw N.A."/>
            <person name="Nagashima S."/>
            <person name="Venkiteswaran J.J."/>
            <person name="Schiff S.L."/>
            <person name="Watanabe T."/>
            <person name="Fukui M."/>
            <person name="Hanada S."/>
            <person name="Tank M."/>
            <person name="Neufeld J.D."/>
        </authorList>
    </citation>
    <scope>NUCLEOTIDE SEQUENCE</scope>
    <source>
        <strain evidence="3">L227-S17</strain>
    </source>
</reference>
<name>A0ABY9B1T3_9CHLR</name>
<feature type="transmembrane region" description="Helical" evidence="2">
    <location>
        <begin position="25"/>
        <end position="46"/>
    </location>
</feature>
<keyword evidence="2" id="KW-0812">Transmembrane</keyword>
<keyword evidence="2" id="KW-1133">Transmembrane helix</keyword>
<organism evidence="3 4">
    <name type="scientific">Candidatus Chlorohelix allophototropha</name>
    <dbReference type="NCBI Taxonomy" id="3003348"/>
    <lineage>
        <taxon>Bacteria</taxon>
        <taxon>Bacillati</taxon>
        <taxon>Chloroflexota</taxon>
        <taxon>Chloroflexia</taxon>
        <taxon>Candidatus Chloroheliales</taxon>
        <taxon>Candidatus Chloroheliaceae</taxon>
        <taxon>Candidatus Chlorohelix</taxon>
    </lineage>
</organism>
<feature type="compositionally biased region" description="Basic and acidic residues" evidence="1">
    <location>
        <begin position="127"/>
        <end position="137"/>
    </location>
</feature>
<evidence type="ECO:0000313" key="3">
    <source>
        <dbReference type="EMBL" id="WJW67103.1"/>
    </source>
</evidence>
<sequence>MHHQDLRSTTCSRRRKISATNGQGLVEYTMILALLAIVVILVLSLLGPAVGNVFSSVSSGLQSPGNRSVQQVNPVVTTAVVTTATTAAPVVTTKAPTTVATTATTVATTPTTAVTFFFNPVPTPTPEHGKGDGDGKGNGKGNNG</sequence>
<evidence type="ECO:0008006" key="5">
    <source>
        <dbReference type="Google" id="ProtNLM"/>
    </source>
</evidence>
<feature type="region of interest" description="Disordered" evidence="1">
    <location>
        <begin position="120"/>
        <end position="144"/>
    </location>
</feature>
<accession>A0ABY9B1T3</accession>
<evidence type="ECO:0000256" key="1">
    <source>
        <dbReference type="SAM" id="MobiDB-lite"/>
    </source>
</evidence>
<evidence type="ECO:0000313" key="4">
    <source>
        <dbReference type="Proteomes" id="UP001431572"/>
    </source>
</evidence>
<dbReference type="RefSeq" id="WP_341468999.1">
    <property type="nucleotide sequence ID" value="NZ_CP128399.1"/>
</dbReference>
<protein>
    <recommendedName>
        <fullName evidence="5">Pilus assembly protein</fullName>
    </recommendedName>
</protein>
<dbReference type="EMBL" id="CP128399">
    <property type="protein sequence ID" value="WJW67103.1"/>
    <property type="molecule type" value="Genomic_DNA"/>
</dbReference>
<keyword evidence="4" id="KW-1185">Reference proteome</keyword>
<dbReference type="Proteomes" id="UP001431572">
    <property type="component" value="Chromosome 1"/>
</dbReference>
<evidence type="ECO:0000256" key="2">
    <source>
        <dbReference type="SAM" id="Phobius"/>
    </source>
</evidence>
<gene>
    <name evidence="3" type="ORF">OZ401_000354</name>
</gene>
<proteinExistence type="predicted"/>